<organism evidence="1 2">
    <name type="scientific">Zooshikella harenae</name>
    <dbReference type="NCBI Taxonomy" id="2827238"/>
    <lineage>
        <taxon>Bacteria</taxon>
        <taxon>Pseudomonadati</taxon>
        <taxon>Pseudomonadota</taxon>
        <taxon>Gammaproteobacteria</taxon>
        <taxon>Oceanospirillales</taxon>
        <taxon>Zooshikellaceae</taxon>
        <taxon>Zooshikella</taxon>
    </lineage>
</organism>
<accession>A0ABS5ZKH7</accession>
<evidence type="ECO:0000313" key="1">
    <source>
        <dbReference type="EMBL" id="MBU2714445.1"/>
    </source>
</evidence>
<protein>
    <submittedName>
        <fullName evidence="1">Uncharacterized protein</fullName>
    </submittedName>
</protein>
<comment type="caution">
    <text evidence="1">The sequence shown here is derived from an EMBL/GenBank/DDBJ whole genome shotgun (WGS) entry which is preliminary data.</text>
</comment>
<keyword evidence="2" id="KW-1185">Reference proteome</keyword>
<proteinExistence type="predicted"/>
<dbReference type="Proteomes" id="UP000690515">
    <property type="component" value="Unassembled WGS sequence"/>
</dbReference>
<dbReference type="EMBL" id="JAGSOY010000286">
    <property type="protein sequence ID" value="MBU2714445.1"/>
    <property type="molecule type" value="Genomic_DNA"/>
</dbReference>
<gene>
    <name evidence="1" type="ORF">KCG35_25680</name>
</gene>
<sequence length="65" mass="7261">MNNNKQPTPEELALVTLDAYLDANQPKTFIDAINQLKVLQTQLSAMSLNLQRIIQAPNTESLTVH</sequence>
<name>A0ABS5ZKH7_9GAMM</name>
<dbReference type="RefSeq" id="WP_215822703.1">
    <property type="nucleotide sequence ID" value="NZ_JAGSOY010000286.1"/>
</dbReference>
<evidence type="ECO:0000313" key="2">
    <source>
        <dbReference type="Proteomes" id="UP000690515"/>
    </source>
</evidence>
<reference evidence="1 2" key="1">
    <citation type="submission" date="2021-04" db="EMBL/GenBank/DDBJ databases">
        <authorList>
            <person name="Pira H."/>
            <person name="Risdian C."/>
            <person name="Wink J."/>
        </authorList>
    </citation>
    <scope>NUCLEOTIDE SEQUENCE [LARGE SCALE GENOMIC DNA]</scope>
    <source>
        <strain evidence="1 2">WH53</strain>
    </source>
</reference>